<dbReference type="eggNOG" id="COG4109">
    <property type="taxonomic scope" value="Bacteria"/>
</dbReference>
<dbReference type="OrthoDB" id="9800390at2"/>
<gene>
    <name evidence="1" type="ordered locus">Tlet_1636</name>
</gene>
<evidence type="ECO:0000313" key="1">
    <source>
        <dbReference type="EMBL" id="ABV34190.1"/>
    </source>
</evidence>
<sequence length="117" mass="13125">MKLSEILSELKARVITGEEMIDELDFEYVTVSDLMSDILALARPNMVLLTGLTTPQVVRTADVVGIKAVIIVRRDRLPDETIEMAKLSNIVLAITKMTMFEACGRLYSRGLKPIWEV</sequence>
<dbReference type="SUPFAM" id="SSF75138">
    <property type="entry name" value="HprK N-terminal domain-like"/>
    <property type="match status" value="1"/>
</dbReference>
<protein>
    <recommendedName>
        <fullName evidence="3">DRTGG domain-containing protein</fullName>
    </recommendedName>
</protein>
<organism evidence="1 2">
    <name type="scientific">Pseudothermotoga lettingae (strain ATCC BAA-301 / DSM 14385 / NBRC 107922 / TMO)</name>
    <name type="common">Thermotoga lettingae</name>
    <dbReference type="NCBI Taxonomy" id="416591"/>
    <lineage>
        <taxon>Bacteria</taxon>
        <taxon>Thermotogati</taxon>
        <taxon>Thermotogota</taxon>
        <taxon>Thermotogae</taxon>
        <taxon>Thermotogales</taxon>
        <taxon>Thermotogaceae</taxon>
        <taxon>Pseudothermotoga</taxon>
    </lineage>
</organism>
<evidence type="ECO:0008006" key="3">
    <source>
        <dbReference type="Google" id="ProtNLM"/>
    </source>
</evidence>
<evidence type="ECO:0000313" key="2">
    <source>
        <dbReference type="Proteomes" id="UP000002016"/>
    </source>
</evidence>
<dbReference type="RefSeq" id="WP_012003666.1">
    <property type="nucleotide sequence ID" value="NC_009828.1"/>
</dbReference>
<dbReference type="KEGG" id="tle:Tlet_1636"/>
<dbReference type="AlphaFoldDB" id="A8F7Q6"/>
<dbReference type="Gene3D" id="3.40.1390.20">
    <property type="entry name" value="HprK N-terminal domain-like"/>
    <property type="match status" value="1"/>
</dbReference>
<dbReference type="EMBL" id="CP000812">
    <property type="protein sequence ID" value="ABV34190.1"/>
    <property type="molecule type" value="Genomic_DNA"/>
</dbReference>
<keyword evidence="2" id="KW-1185">Reference proteome</keyword>
<dbReference type="Proteomes" id="UP000002016">
    <property type="component" value="Chromosome"/>
</dbReference>
<reference evidence="1 2" key="2">
    <citation type="journal article" date="2009" name="Proc. Natl. Acad. Sci. U.S.A.">
        <title>On the chimeric nature, thermophilic origin, and phylogenetic placement of the Thermotogales.</title>
        <authorList>
            <person name="Zhaxybayeva O."/>
            <person name="Swithers K.S."/>
            <person name="Lapierre P."/>
            <person name="Fournier G.P."/>
            <person name="Bickhart D.M."/>
            <person name="DeBoy R.T."/>
            <person name="Nelson K.E."/>
            <person name="Nesbo C.L."/>
            <person name="Doolittle W.F."/>
            <person name="Gogarten J.P."/>
            <person name="Noll K.M."/>
        </authorList>
    </citation>
    <scope>NUCLEOTIDE SEQUENCE [LARGE SCALE GENOMIC DNA]</scope>
    <source>
        <strain evidence="2">ATCC BAA-301 / DSM 14385 / NBRC 107922 / TMO</strain>
    </source>
</reference>
<proteinExistence type="predicted"/>
<dbReference type="InterPro" id="IPR028979">
    <property type="entry name" value="Ser_kin/Pase_Hpr-like_N_sf"/>
</dbReference>
<name>A8F7Q6_PSELT</name>
<dbReference type="STRING" id="416591.Tlet_1636"/>
<accession>A8F7Q6</accession>
<dbReference type="HOGENOM" id="CLU_140224_0_0_0"/>
<reference evidence="1 2" key="1">
    <citation type="submission" date="2007-08" db="EMBL/GenBank/DDBJ databases">
        <title>Complete sequence of Thermotoga lettingae TMO.</title>
        <authorList>
            <consortium name="US DOE Joint Genome Institute"/>
            <person name="Copeland A."/>
            <person name="Lucas S."/>
            <person name="Lapidus A."/>
            <person name="Barry K."/>
            <person name="Glavina del Rio T."/>
            <person name="Dalin E."/>
            <person name="Tice H."/>
            <person name="Pitluck S."/>
            <person name="Foster B."/>
            <person name="Bruce D."/>
            <person name="Schmutz J."/>
            <person name="Larimer F."/>
            <person name="Land M."/>
            <person name="Hauser L."/>
            <person name="Kyrpides N."/>
            <person name="Mikhailova N."/>
            <person name="Nelson K."/>
            <person name="Gogarten J.P."/>
            <person name="Noll K."/>
            <person name="Richardson P."/>
        </authorList>
    </citation>
    <scope>NUCLEOTIDE SEQUENCE [LARGE SCALE GENOMIC DNA]</scope>
    <source>
        <strain evidence="2">ATCC BAA-301 / DSM 14385 / NBRC 107922 / TMO</strain>
    </source>
</reference>